<keyword evidence="3" id="KW-1185">Reference proteome</keyword>
<dbReference type="AlphaFoldDB" id="M2MIX5"/>
<dbReference type="EMBL" id="KB445555">
    <property type="protein sequence ID" value="EMC96616.1"/>
    <property type="molecule type" value="Genomic_DNA"/>
</dbReference>
<dbReference type="GeneID" id="19112287"/>
<sequence>MRYEPMGASAIRLLTYAHHTSSAAASGHRRSNFNILQAPDPQHGNSRVLCNRHMVSAGTSTALWHTFRYRGLRPSLGAGLVSGRTLHQMQEGKGPPCTPSGCPALTGY</sequence>
<evidence type="ECO:0000256" key="1">
    <source>
        <dbReference type="SAM" id="MobiDB-lite"/>
    </source>
</evidence>
<reference evidence="2 3" key="1">
    <citation type="journal article" date="2012" name="PLoS Pathog.">
        <title>Diverse lifestyles and strategies of plant pathogenesis encoded in the genomes of eighteen Dothideomycetes fungi.</title>
        <authorList>
            <person name="Ohm R.A."/>
            <person name="Feau N."/>
            <person name="Henrissat B."/>
            <person name="Schoch C.L."/>
            <person name="Horwitz B.A."/>
            <person name="Barry K.W."/>
            <person name="Condon B.J."/>
            <person name="Copeland A.C."/>
            <person name="Dhillon B."/>
            <person name="Glaser F."/>
            <person name="Hesse C.N."/>
            <person name="Kosti I."/>
            <person name="LaButti K."/>
            <person name="Lindquist E.A."/>
            <person name="Lucas S."/>
            <person name="Salamov A.A."/>
            <person name="Bradshaw R.E."/>
            <person name="Ciuffetti L."/>
            <person name="Hamelin R.C."/>
            <person name="Kema G.H.J."/>
            <person name="Lawrence C."/>
            <person name="Scott J.A."/>
            <person name="Spatafora J.W."/>
            <person name="Turgeon B.G."/>
            <person name="de Wit P.J.G.M."/>
            <person name="Zhong S."/>
            <person name="Goodwin S.B."/>
            <person name="Grigoriev I.V."/>
        </authorList>
    </citation>
    <scope>NUCLEOTIDE SEQUENCE [LARGE SCALE GENOMIC DNA]</scope>
    <source>
        <strain evidence="2 3">UAMH 10762</strain>
    </source>
</reference>
<accession>M2MIX5</accession>
<proteinExistence type="predicted"/>
<name>M2MIX5_BAUPA</name>
<dbReference type="HOGENOM" id="CLU_2196446_0_0_1"/>
<dbReference type="RefSeq" id="XP_007676122.1">
    <property type="nucleotide sequence ID" value="XM_007677932.1"/>
</dbReference>
<evidence type="ECO:0000313" key="2">
    <source>
        <dbReference type="EMBL" id="EMC96616.1"/>
    </source>
</evidence>
<dbReference type="KEGG" id="bcom:BAUCODRAFT_33979"/>
<organism evidence="2 3">
    <name type="scientific">Baudoinia panamericana (strain UAMH 10762)</name>
    <name type="common">Angels' share fungus</name>
    <name type="synonym">Baudoinia compniacensis (strain UAMH 10762)</name>
    <dbReference type="NCBI Taxonomy" id="717646"/>
    <lineage>
        <taxon>Eukaryota</taxon>
        <taxon>Fungi</taxon>
        <taxon>Dikarya</taxon>
        <taxon>Ascomycota</taxon>
        <taxon>Pezizomycotina</taxon>
        <taxon>Dothideomycetes</taxon>
        <taxon>Dothideomycetidae</taxon>
        <taxon>Mycosphaerellales</taxon>
        <taxon>Teratosphaeriaceae</taxon>
        <taxon>Baudoinia</taxon>
    </lineage>
</organism>
<dbReference type="Proteomes" id="UP000011761">
    <property type="component" value="Unassembled WGS sequence"/>
</dbReference>
<feature type="region of interest" description="Disordered" evidence="1">
    <location>
        <begin position="87"/>
        <end position="108"/>
    </location>
</feature>
<evidence type="ECO:0000313" key="3">
    <source>
        <dbReference type="Proteomes" id="UP000011761"/>
    </source>
</evidence>
<protein>
    <submittedName>
        <fullName evidence="2">Uncharacterized protein</fullName>
    </submittedName>
</protein>
<gene>
    <name evidence="2" type="ORF">BAUCODRAFT_33979</name>
</gene>